<name>A0ABW1QT73_9ACTN</name>
<keyword evidence="2" id="KW-1185">Reference proteome</keyword>
<reference evidence="2" key="1">
    <citation type="journal article" date="2019" name="Int. J. Syst. Evol. Microbiol.">
        <title>The Global Catalogue of Microorganisms (GCM) 10K type strain sequencing project: providing services to taxonomists for standard genome sequencing and annotation.</title>
        <authorList>
            <consortium name="The Broad Institute Genomics Platform"/>
            <consortium name="The Broad Institute Genome Sequencing Center for Infectious Disease"/>
            <person name="Wu L."/>
            <person name="Ma J."/>
        </authorList>
    </citation>
    <scope>NUCLEOTIDE SEQUENCE [LARGE SCALE GENOMIC DNA]</scope>
    <source>
        <strain evidence="2">CGMCC 4.7198</strain>
    </source>
</reference>
<dbReference type="EMBL" id="JBHSQL010000049">
    <property type="protein sequence ID" value="MFC6152052.1"/>
    <property type="molecule type" value="Genomic_DNA"/>
</dbReference>
<feature type="non-terminal residue" evidence="1">
    <location>
        <position position="1"/>
    </location>
</feature>
<protein>
    <submittedName>
        <fullName evidence="1">Uncharacterized protein</fullName>
    </submittedName>
</protein>
<organism evidence="1 2">
    <name type="scientific">Mumia xiangluensis</name>
    <dbReference type="NCBI Taxonomy" id="1678900"/>
    <lineage>
        <taxon>Bacteria</taxon>
        <taxon>Bacillati</taxon>
        <taxon>Actinomycetota</taxon>
        <taxon>Actinomycetes</taxon>
        <taxon>Propionibacteriales</taxon>
        <taxon>Nocardioidaceae</taxon>
        <taxon>Mumia</taxon>
    </lineage>
</organism>
<dbReference type="RefSeq" id="WP_377036181.1">
    <property type="nucleotide sequence ID" value="NZ_JBHSQL010000049.1"/>
</dbReference>
<dbReference type="Proteomes" id="UP001596097">
    <property type="component" value="Unassembled WGS sequence"/>
</dbReference>
<sequence length="71" mass="7525">IAGHISRKSPSKDLEAISETLNAGSAGIVLVVDPADADEVKTSLVNATKVTQKDLAVDSERLDEEVDEAYE</sequence>
<comment type="caution">
    <text evidence="1">The sequence shown here is derived from an EMBL/GenBank/DDBJ whole genome shotgun (WGS) entry which is preliminary data.</text>
</comment>
<proteinExistence type="predicted"/>
<accession>A0ABW1QT73</accession>
<evidence type="ECO:0000313" key="2">
    <source>
        <dbReference type="Proteomes" id="UP001596097"/>
    </source>
</evidence>
<gene>
    <name evidence="1" type="ORF">ACFPYK_21805</name>
</gene>
<evidence type="ECO:0000313" key="1">
    <source>
        <dbReference type="EMBL" id="MFC6152052.1"/>
    </source>
</evidence>